<reference evidence="2 3" key="1">
    <citation type="journal article" date="2016" name="Int. J. Syst. Evol. Microbiol.">
        <title>Lysobacter erysipheiresistens sp. nov., an antagonist of powdery mildew, isolated from tobacco-cultivated soil.</title>
        <authorList>
            <person name="Xie B."/>
            <person name="Li T."/>
            <person name="Lin X."/>
            <person name="Wang C.J."/>
            <person name="Chen Y.J."/>
            <person name="Liu W.J."/>
            <person name="Zhao Z.W."/>
        </authorList>
    </citation>
    <scope>NUCLEOTIDE SEQUENCE [LARGE SCALE GENOMIC DNA]</scope>
    <source>
        <strain evidence="2 3">RS-LYSO-3</strain>
    </source>
</reference>
<gene>
    <name evidence="2" type="ORF">SNE34_00570</name>
</gene>
<keyword evidence="1" id="KW-0732">Signal</keyword>
<dbReference type="PROSITE" id="PS51257">
    <property type="entry name" value="PROKAR_LIPOPROTEIN"/>
    <property type="match status" value="1"/>
</dbReference>
<name>A0ABU7YUJ3_9GAMM</name>
<evidence type="ECO:0000313" key="2">
    <source>
        <dbReference type="EMBL" id="MEG3182506.1"/>
    </source>
</evidence>
<evidence type="ECO:0000313" key="3">
    <source>
        <dbReference type="Proteomes" id="UP001355056"/>
    </source>
</evidence>
<proteinExistence type="predicted"/>
<dbReference type="RefSeq" id="WP_332613697.1">
    <property type="nucleotide sequence ID" value="NZ_JAXGFP010000001.1"/>
</dbReference>
<feature type="signal peptide" evidence="1">
    <location>
        <begin position="1"/>
        <end position="18"/>
    </location>
</feature>
<feature type="chain" id="PRO_5046827366" evidence="1">
    <location>
        <begin position="19"/>
        <end position="144"/>
    </location>
</feature>
<accession>A0ABU7YUJ3</accession>
<dbReference type="InterPro" id="IPR045500">
    <property type="entry name" value="DUF6491"/>
</dbReference>
<dbReference type="Pfam" id="PF20101">
    <property type="entry name" value="DUF6491"/>
    <property type="match status" value="1"/>
</dbReference>
<dbReference type="EMBL" id="JAXGFP010000001">
    <property type="protein sequence ID" value="MEG3182506.1"/>
    <property type="molecule type" value="Genomic_DNA"/>
</dbReference>
<dbReference type="Proteomes" id="UP001355056">
    <property type="component" value="Unassembled WGS sequence"/>
</dbReference>
<organism evidence="2 3">
    <name type="scientific">Novilysobacter erysipheiresistens</name>
    <dbReference type="NCBI Taxonomy" id="1749332"/>
    <lineage>
        <taxon>Bacteria</taxon>
        <taxon>Pseudomonadati</taxon>
        <taxon>Pseudomonadota</taxon>
        <taxon>Gammaproteobacteria</taxon>
        <taxon>Lysobacterales</taxon>
        <taxon>Lysobacteraceae</taxon>
        <taxon>Novilysobacter</taxon>
    </lineage>
</organism>
<evidence type="ECO:0000256" key="1">
    <source>
        <dbReference type="SAM" id="SignalP"/>
    </source>
</evidence>
<protein>
    <submittedName>
        <fullName evidence="2">DUF6491 family protein</fullName>
    </submittedName>
</protein>
<comment type="caution">
    <text evidence="2">The sequence shown here is derived from an EMBL/GenBank/DDBJ whole genome shotgun (WGS) entry which is preliminary data.</text>
</comment>
<keyword evidence="3" id="KW-1185">Reference proteome</keyword>
<sequence length="144" mass="15305">MKTFVLAIAAALVLGACATGPRLPDDQRTQIYREAAGAPVGNFHYFGTLDGWKSISDTALVVWVRARDGYLLTLSASCPQLDFAHAISVDDRNGRVYVGDSVRVLGEGPTFPCQIAEIQPLDRDAARRAEAQADAAALQVSGGT</sequence>